<evidence type="ECO:0000313" key="1">
    <source>
        <dbReference type="EMBL" id="KEQ22335.1"/>
    </source>
</evidence>
<evidence type="ECO:0000313" key="2">
    <source>
        <dbReference type="Proteomes" id="UP000028123"/>
    </source>
</evidence>
<protein>
    <submittedName>
        <fullName evidence="1">Uncharacterized protein</fullName>
    </submittedName>
</protein>
<gene>
    <name evidence="1" type="ORF">ET33_26585</name>
</gene>
<dbReference type="RefSeq" id="WP_036691638.1">
    <property type="nucleotide sequence ID" value="NZ_JNVM01000040.1"/>
</dbReference>
<dbReference type="Proteomes" id="UP000028123">
    <property type="component" value="Unassembled WGS sequence"/>
</dbReference>
<dbReference type="AlphaFoldDB" id="A0A081NV62"/>
<comment type="caution">
    <text evidence="1">The sequence shown here is derived from an EMBL/GenBank/DDBJ whole genome shotgun (WGS) entry which is preliminary data.</text>
</comment>
<name>A0A081NV62_9BACL</name>
<sequence>MPNKFTETTYALNTCDHSSDLLVYFEAIVMEIQNGAAIKDYQVCDGSLVVTLQSDDVAS</sequence>
<dbReference type="EMBL" id="JNVM01000040">
    <property type="protein sequence ID" value="KEQ22335.1"/>
    <property type="molecule type" value="Genomic_DNA"/>
</dbReference>
<keyword evidence="2" id="KW-1185">Reference proteome</keyword>
<organism evidence="1 2">
    <name type="scientific">Paenibacillus tyrfis</name>
    <dbReference type="NCBI Taxonomy" id="1501230"/>
    <lineage>
        <taxon>Bacteria</taxon>
        <taxon>Bacillati</taxon>
        <taxon>Bacillota</taxon>
        <taxon>Bacilli</taxon>
        <taxon>Bacillales</taxon>
        <taxon>Paenibacillaceae</taxon>
        <taxon>Paenibacillus</taxon>
    </lineage>
</organism>
<reference evidence="1 2" key="1">
    <citation type="submission" date="2014-06" db="EMBL/GenBank/DDBJ databases">
        <title>Draft genome sequence of Paenibacillus sp. MSt1.</title>
        <authorList>
            <person name="Aw Y.K."/>
            <person name="Ong K.S."/>
            <person name="Gan H.M."/>
            <person name="Lee S.M."/>
        </authorList>
    </citation>
    <scope>NUCLEOTIDE SEQUENCE [LARGE SCALE GENOMIC DNA]</scope>
    <source>
        <strain evidence="1 2">MSt1</strain>
    </source>
</reference>
<accession>A0A081NV62</accession>
<proteinExistence type="predicted"/>